<dbReference type="GO" id="GO:0005886">
    <property type="term" value="C:plasma membrane"/>
    <property type="evidence" value="ECO:0007669"/>
    <property type="project" value="UniProtKB-SubCell"/>
</dbReference>
<keyword evidence="4" id="KW-1003">Cell membrane</keyword>
<dbReference type="PROSITE" id="PS50109">
    <property type="entry name" value="HIS_KIN"/>
    <property type="match status" value="1"/>
</dbReference>
<dbReference type="Gene3D" id="6.10.340.10">
    <property type="match status" value="1"/>
</dbReference>
<dbReference type="GO" id="GO:0016036">
    <property type="term" value="P:cellular response to phosphate starvation"/>
    <property type="evidence" value="ECO:0007669"/>
    <property type="project" value="TreeGrafter"/>
</dbReference>
<keyword evidence="8 16" id="KW-0418">Kinase</keyword>
<dbReference type="InterPro" id="IPR003594">
    <property type="entry name" value="HATPase_dom"/>
</dbReference>
<sequence>MKRKGITLKLFLLTVVVFMCFYGMIILAHMLFFQDFYQKYKIKGVESALERFSEHYVNEDWSSHRASREAVKFMSENKSQLTIVDTDGNLTLNDPYHITLKQKDGTLVVVSLSFFMNTYGQELKAAAIDKGSTLTVWGALDQEQKDAPTVMYPFQITQKGFPSIGEDVDASYADKVTGEVVERVLPRSKAWNTQQGLLFDALNELFPLKPSQEKKVKDMKLQKIDWTEPWSGTHNMVIIDPVKTKAGKTELLVSVTSLQEVQDTNNALQLFYLYLGIGGLFLIIILSFFFSRLVSKPLIKLDKMAKRMVKLDFTVDSPVRQKDEIGNLSNSMLLMARNLDQALKELEEKNVQLLADMEQKNEMEKVQQDFFANASHELKTPLSIIKSFAEGLKDGIGANKQDHYFEVIVEEAEKMEGLLTDMLDLAKLEARTIKLRKTSFLLSDLIDKASNKLVYSLKEKDLDVVIGSTKELPIVADYGWMEKVMLNFLVNSIRHAEKGSTISIDIESDDHDTTFILRNRGDNIPEDTLDHIWKRFYRGELSRSRQTGGTGLGLSIAQQILDMHHCEYKVENLEDGVQFTILFTN</sequence>
<keyword evidence="5" id="KW-0597">Phosphoprotein</keyword>
<dbReference type="FunFam" id="1.10.287.130:FF:000001">
    <property type="entry name" value="Two-component sensor histidine kinase"/>
    <property type="match status" value="1"/>
</dbReference>
<dbReference type="SMART" id="SM00387">
    <property type="entry name" value="HATPase_c"/>
    <property type="match status" value="1"/>
</dbReference>
<feature type="domain" description="HAMP" evidence="15">
    <location>
        <begin position="292"/>
        <end position="344"/>
    </location>
</feature>
<evidence type="ECO:0000256" key="2">
    <source>
        <dbReference type="ARBA" id="ARBA00004651"/>
    </source>
</evidence>
<evidence type="ECO:0000256" key="12">
    <source>
        <dbReference type="SAM" id="Coils"/>
    </source>
</evidence>
<feature type="domain" description="Histidine kinase" evidence="14">
    <location>
        <begin position="373"/>
        <end position="585"/>
    </location>
</feature>
<comment type="catalytic activity">
    <reaction evidence="1">
        <text>ATP + protein L-histidine = ADP + protein N-phospho-L-histidine.</text>
        <dbReference type="EC" id="2.7.13.3"/>
    </reaction>
</comment>
<reference evidence="17" key="1">
    <citation type="submission" date="2015-07" db="EMBL/GenBank/DDBJ databases">
        <title>Fjat-14235 jcm11544.</title>
        <authorList>
            <person name="Liu B."/>
            <person name="Wang J."/>
            <person name="Zhu Y."/>
            <person name="Liu G."/>
            <person name="Chen Q."/>
            <person name="Chen Z."/>
            <person name="Lan J."/>
            <person name="Che J."/>
            <person name="Ge C."/>
            <person name="Shi H."/>
            <person name="Pan Z."/>
            <person name="Liu X."/>
        </authorList>
    </citation>
    <scope>NUCLEOTIDE SEQUENCE [LARGE SCALE GENOMIC DNA]</scope>
    <source>
        <strain evidence="17">JCM 11544</strain>
    </source>
</reference>
<dbReference type="SMART" id="SM00304">
    <property type="entry name" value="HAMP"/>
    <property type="match status" value="1"/>
</dbReference>
<evidence type="ECO:0000256" key="10">
    <source>
        <dbReference type="ARBA" id="ARBA00023012"/>
    </source>
</evidence>
<name>A0A0M0G5U2_9BACI</name>
<dbReference type="InterPro" id="IPR036890">
    <property type="entry name" value="HATPase_C_sf"/>
</dbReference>
<dbReference type="Proteomes" id="UP000037405">
    <property type="component" value="Unassembled WGS sequence"/>
</dbReference>
<dbReference type="EMBL" id="LGUE01000004">
    <property type="protein sequence ID" value="KON84907.1"/>
    <property type="molecule type" value="Genomic_DNA"/>
</dbReference>
<dbReference type="Gene3D" id="1.10.287.130">
    <property type="match status" value="1"/>
</dbReference>
<dbReference type="CDD" id="cd00082">
    <property type="entry name" value="HisKA"/>
    <property type="match status" value="1"/>
</dbReference>
<organism evidence="16 17">
    <name type="scientific">Rossellomorea marisflavi</name>
    <dbReference type="NCBI Taxonomy" id="189381"/>
    <lineage>
        <taxon>Bacteria</taxon>
        <taxon>Bacillati</taxon>
        <taxon>Bacillota</taxon>
        <taxon>Bacilli</taxon>
        <taxon>Bacillales</taxon>
        <taxon>Bacillaceae</taxon>
        <taxon>Rossellomorea</taxon>
    </lineage>
</organism>
<dbReference type="PATRIC" id="fig|189381.12.peg.2637"/>
<dbReference type="STRING" id="189381.GCA_900166615_01306"/>
<keyword evidence="11 13" id="KW-0472">Membrane</keyword>
<comment type="subcellular location">
    <subcellularLocation>
        <location evidence="2">Cell membrane</location>
        <topology evidence="2">Multi-pass membrane protein</topology>
    </subcellularLocation>
</comment>
<evidence type="ECO:0000256" key="8">
    <source>
        <dbReference type="ARBA" id="ARBA00022777"/>
    </source>
</evidence>
<evidence type="ECO:0000256" key="6">
    <source>
        <dbReference type="ARBA" id="ARBA00022679"/>
    </source>
</evidence>
<dbReference type="SMART" id="SM00388">
    <property type="entry name" value="HisKA"/>
    <property type="match status" value="1"/>
</dbReference>
<evidence type="ECO:0000259" key="14">
    <source>
        <dbReference type="PROSITE" id="PS50109"/>
    </source>
</evidence>
<dbReference type="SUPFAM" id="SSF55874">
    <property type="entry name" value="ATPase domain of HSP90 chaperone/DNA topoisomerase II/histidine kinase"/>
    <property type="match status" value="1"/>
</dbReference>
<dbReference type="GO" id="GO:0000155">
    <property type="term" value="F:phosphorelay sensor kinase activity"/>
    <property type="evidence" value="ECO:0007669"/>
    <property type="project" value="InterPro"/>
</dbReference>
<dbReference type="OrthoDB" id="9762826at2"/>
<proteinExistence type="predicted"/>
<dbReference type="Pfam" id="PF00672">
    <property type="entry name" value="HAMP"/>
    <property type="match status" value="1"/>
</dbReference>
<keyword evidence="13" id="KW-0812">Transmembrane</keyword>
<dbReference type="PANTHER" id="PTHR45453">
    <property type="entry name" value="PHOSPHATE REGULON SENSOR PROTEIN PHOR"/>
    <property type="match status" value="1"/>
</dbReference>
<feature type="coiled-coil region" evidence="12">
    <location>
        <begin position="329"/>
        <end position="363"/>
    </location>
</feature>
<dbReference type="GO" id="GO:0004721">
    <property type="term" value="F:phosphoprotein phosphatase activity"/>
    <property type="evidence" value="ECO:0007669"/>
    <property type="project" value="TreeGrafter"/>
</dbReference>
<feature type="transmembrane region" description="Helical" evidence="13">
    <location>
        <begin position="12"/>
        <end position="33"/>
    </location>
</feature>
<evidence type="ECO:0000256" key="4">
    <source>
        <dbReference type="ARBA" id="ARBA00022475"/>
    </source>
</evidence>
<dbReference type="InterPro" id="IPR050351">
    <property type="entry name" value="BphY/WalK/GraS-like"/>
</dbReference>
<dbReference type="Pfam" id="PF02518">
    <property type="entry name" value="HATPase_c"/>
    <property type="match status" value="1"/>
</dbReference>
<evidence type="ECO:0000256" key="11">
    <source>
        <dbReference type="ARBA" id="ARBA00023136"/>
    </source>
</evidence>
<dbReference type="PROSITE" id="PS50885">
    <property type="entry name" value="HAMP"/>
    <property type="match status" value="1"/>
</dbReference>
<evidence type="ECO:0000313" key="17">
    <source>
        <dbReference type="Proteomes" id="UP000037405"/>
    </source>
</evidence>
<accession>A0A0M0G5U2</accession>
<evidence type="ECO:0000256" key="9">
    <source>
        <dbReference type="ARBA" id="ARBA00022840"/>
    </source>
</evidence>
<feature type="transmembrane region" description="Helical" evidence="13">
    <location>
        <begin position="271"/>
        <end position="294"/>
    </location>
</feature>
<dbReference type="RefSeq" id="WP_053428512.1">
    <property type="nucleotide sequence ID" value="NZ_LGUE01000004.1"/>
</dbReference>
<protein>
    <recommendedName>
        <fullName evidence="3">histidine kinase</fullName>
        <ecNumber evidence="3">2.7.13.3</ecNumber>
    </recommendedName>
</protein>
<keyword evidence="12" id="KW-0175">Coiled coil</keyword>
<dbReference type="GO" id="GO:0005524">
    <property type="term" value="F:ATP binding"/>
    <property type="evidence" value="ECO:0007669"/>
    <property type="project" value="UniProtKB-KW"/>
</dbReference>
<dbReference type="CDD" id="cd06225">
    <property type="entry name" value="HAMP"/>
    <property type="match status" value="1"/>
</dbReference>
<keyword evidence="17" id="KW-1185">Reference proteome</keyword>
<comment type="caution">
    <text evidence="16">The sequence shown here is derived from an EMBL/GenBank/DDBJ whole genome shotgun (WGS) entry which is preliminary data.</text>
</comment>
<dbReference type="EC" id="2.7.13.3" evidence="3"/>
<dbReference type="SUPFAM" id="SSF158472">
    <property type="entry name" value="HAMP domain-like"/>
    <property type="match status" value="1"/>
</dbReference>
<dbReference type="AlphaFoldDB" id="A0A0M0G5U2"/>
<evidence type="ECO:0000313" key="16">
    <source>
        <dbReference type="EMBL" id="KON84907.1"/>
    </source>
</evidence>
<dbReference type="PANTHER" id="PTHR45453:SF3">
    <property type="entry name" value="HISTIDINE KINASE"/>
    <property type="match status" value="1"/>
</dbReference>
<dbReference type="Pfam" id="PF00512">
    <property type="entry name" value="HisKA"/>
    <property type="match status" value="1"/>
</dbReference>
<dbReference type="SUPFAM" id="SSF47384">
    <property type="entry name" value="Homodimeric domain of signal transducing histidine kinase"/>
    <property type="match status" value="1"/>
</dbReference>
<dbReference type="InterPro" id="IPR005467">
    <property type="entry name" value="His_kinase_dom"/>
</dbReference>
<keyword evidence="9" id="KW-0067">ATP-binding</keyword>
<evidence type="ECO:0000256" key="7">
    <source>
        <dbReference type="ARBA" id="ARBA00022741"/>
    </source>
</evidence>
<dbReference type="InterPro" id="IPR003660">
    <property type="entry name" value="HAMP_dom"/>
</dbReference>
<keyword evidence="6" id="KW-0808">Transferase</keyword>
<evidence type="ECO:0000256" key="5">
    <source>
        <dbReference type="ARBA" id="ARBA00022553"/>
    </source>
</evidence>
<keyword evidence="7" id="KW-0547">Nucleotide-binding</keyword>
<gene>
    <name evidence="16" type="ORF">AF331_12970</name>
</gene>
<dbReference type="Gene3D" id="3.30.565.10">
    <property type="entry name" value="Histidine kinase-like ATPase, C-terminal domain"/>
    <property type="match status" value="1"/>
</dbReference>
<dbReference type="InterPro" id="IPR003661">
    <property type="entry name" value="HisK_dim/P_dom"/>
</dbReference>
<evidence type="ECO:0000256" key="13">
    <source>
        <dbReference type="SAM" id="Phobius"/>
    </source>
</evidence>
<keyword evidence="13" id="KW-1133">Transmembrane helix</keyword>
<evidence type="ECO:0000256" key="3">
    <source>
        <dbReference type="ARBA" id="ARBA00012438"/>
    </source>
</evidence>
<dbReference type="InterPro" id="IPR036097">
    <property type="entry name" value="HisK_dim/P_sf"/>
</dbReference>
<keyword evidence="10" id="KW-0902">Two-component regulatory system</keyword>
<evidence type="ECO:0000256" key="1">
    <source>
        <dbReference type="ARBA" id="ARBA00000085"/>
    </source>
</evidence>
<evidence type="ECO:0000259" key="15">
    <source>
        <dbReference type="PROSITE" id="PS50885"/>
    </source>
</evidence>